<organism evidence="15 16">
    <name type="scientific">Corallococcus exercitus</name>
    <dbReference type="NCBI Taxonomy" id="2316736"/>
    <lineage>
        <taxon>Bacteria</taxon>
        <taxon>Pseudomonadati</taxon>
        <taxon>Myxococcota</taxon>
        <taxon>Myxococcia</taxon>
        <taxon>Myxococcales</taxon>
        <taxon>Cystobacterineae</taxon>
        <taxon>Myxococcaceae</taxon>
        <taxon>Corallococcus</taxon>
    </lineage>
</organism>
<keyword evidence="12" id="KW-0446">Lipid-binding</keyword>
<evidence type="ECO:0000256" key="13">
    <source>
        <dbReference type="ARBA" id="ARBA00023136"/>
    </source>
</evidence>
<feature type="domain" description="Thiol-activated cytolysin C-terminal" evidence="14">
    <location>
        <begin position="374"/>
        <end position="465"/>
    </location>
</feature>
<dbReference type="GO" id="GO:0015485">
    <property type="term" value="F:cholesterol binding"/>
    <property type="evidence" value="ECO:0007669"/>
    <property type="project" value="InterPro"/>
</dbReference>
<evidence type="ECO:0000256" key="2">
    <source>
        <dbReference type="ARBA" id="ARBA00004613"/>
    </source>
</evidence>
<keyword evidence="6" id="KW-0800">Toxin</keyword>
<comment type="similarity">
    <text evidence="3">Belongs to the cholesterol-dependent cytolysin family.</text>
</comment>
<protein>
    <recommendedName>
        <fullName evidence="14">Thiol-activated cytolysin C-terminal domain-containing protein</fullName>
    </recommendedName>
</protein>
<dbReference type="EMBL" id="JABFJV010000193">
    <property type="protein sequence ID" value="NOK36941.1"/>
    <property type="molecule type" value="Genomic_DNA"/>
</dbReference>
<evidence type="ECO:0000313" key="16">
    <source>
        <dbReference type="Proteomes" id="UP000563426"/>
    </source>
</evidence>
<keyword evidence="4" id="KW-1134">Transmembrane beta strand</keyword>
<dbReference type="RefSeq" id="WP_171437119.1">
    <property type="nucleotide sequence ID" value="NZ_JABFJV010000193.1"/>
</dbReference>
<dbReference type="GO" id="GO:0005576">
    <property type="term" value="C:extracellular region"/>
    <property type="evidence" value="ECO:0007669"/>
    <property type="project" value="UniProtKB-SubCell"/>
</dbReference>
<keyword evidence="9" id="KW-0204">Cytolysis</keyword>
<dbReference type="AlphaFoldDB" id="A0A7Y4KN82"/>
<reference evidence="15 16" key="1">
    <citation type="submission" date="2020-05" db="EMBL/GenBank/DDBJ databases">
        <authorList>
            <person name="Whitworth D."/>
        </authorList>
    </citation>
    <scope>NUCLEOTIDE SEQUENCE [LARGE SCALE GENOMIC DNA]</scope>
    <source>
        <strain evidence="15 16">AB043B</strain>
    </source>
</reference>
<evidence type="ECO:0000256" key="8">
    <source>
        <dbReference type="ARBA" id="ARBA00022735"/>
    </source>
</evidence>
<dbReference type="Gene3D" id="2.60.40.1430">
    <property type="entry name" value="Perfringolysin, domain 4"/>
    <property type="match status" value="1"/>
</dbReference>
<dbReference type="InterPro" id="IPR035390">
    <property type="entry name" value="Thiol_cytolys_C"/>
</dbReference>
<dbReference type="Gene3D" id="3.40.30.40">
    <property type="entry name" value="Perfringolysin"/>
    <property type="match status" value="1"/>
</dbReference>
<evidence type="ECO:0000256" key="4">
    <source>
        <dbReference type="ARBA" id="ARBA00022452"/>
    </source>
</evidence>
<dbReference type="Pfam" id="PF17440">
    <property type="entry name" value="Thiol_cytolys_C"/>
    <property type="match status" value="1"/>
</dbReference>
<evidence type="ECO:0000256" key="5">
    <source>
        <dbReference type="ARBA" id="ARBA00022525"/>
    </source>
</evidence>
<dbReference type="InterPro" id="IPR038700">
    <property type="entry name" value="Thiol_cytolys_C_sf"/>
</dbReference>
<dbReference type="SUPFAM" id="SSF56978">
    <property type="entry name" value="Perfringolysin"/>
    <property type="match status" value="1"/>
</dbReference>
<keyword evidence="5" id="KW-0964">Secreted</keyword>
<keyword evidence="10" id="KW-1043">Host membrane</keyword>
<dbReference type="Pfam" id="PF01289">
    <property type="entry name" value="Thiol_cytolysin"/>
    <property type="match status" value="1"/>
</dbReference>
<comment type="subcellular location">
    <subcellularLocation>
        <location evidence="1">Host membrane</location>
        <topology evidence="1">Multi-pass membrane protein</topology>
    </subcellularLocation>
    <subcellularLocation>
        <location evidence="2">Secreted</location>
    </subcellularLocation>
</comment>
<dbReference type="InterPro" id="IPR036363">
    <property type="entry name" value="Thiol_cytolysin_ab_sf"/>
</dbReference>
<evidence type="ECO:0000256" key="9">
    <source>
        <dbReference type="ARBA" id="ARBA00022852"/>
    </source>
</evidence>
<keyword evidence="7" id="KW-0812">Transmembrane</keyword>
<keyword evidence="16" id="KW-1185">Reference proteome</keyword>
<dbReference type="Gene3D" id="3.90.840.10">
    <property type="entry name" value="Thiol-activated cytolysin superfamily/Thiol-activated cytolysin, alpha-beta domain"/>
    <property type="match status" value="1"/>
</dbReference>
<evidence type="ECO:0000256" key="10">
    <source>
        <dbReference type="ARBA" id="ARBA00022870"/>
    </source>
</evidence>
<gene>
    <name evidence="15" type="ORF">HMI49_27410</name>
</gene>
<evidence type="ECO:0000256" key="11">
    <source>
        <dbReference type="ARBA" id="ARBA00023026"/>
    </source>
</evidence>
<dbReference type="GO" id="GO:0033644">
    <property type="term" value="C:host cell membrane"/>
    <property type="evidence" value="ECO:0007669"/>
    <property type="project" value="UniProtKB-SubCell"/>
</dbReference>
<keyword evidence="13" id="KW-0472">Membrane</keyword>
<keyword evidence="8" id="KW-0354">Hemolysis</keyword>
<evidence type="ECO:0000256" key="12">
    <source>
        <dbReference type="ARBA" id="ARBA00023121"/>
    </source>
</evidence>
<evidence type="ECO:0000256" key="6">
    <source>
        <dbReference type="ARBA" id="ARBA00022656"/>
    </source>
</evidence>
<dbReference type="Proteomes" id="UP000563426">
    <property type="component" value="Unassembled WGS sequence"/>
</dbReference>
<accession>A0A7Y4KN82</accession>
<name>A0A7Y4KN82_9BACT</name>
<dbReference type="Gene3D" id="3.30.1040.20">
    <property type="match status" value="1"/>
</dbReference>
<dbReference type="InterPro" id="IPR001869">
    <property type="entry name" value="Thiol_cytolysin"/>
</dbReference>
<evidence type="ECO:0000259" key="14">
    <source>
        <dbReference type="Pfam" id="PF17440"/>
    </source>
</evidence>
<dbReference type="PRINTS" id="PR01400">
    <property type="entry name" value="TACYTOLYSIN"/>
</dbReference>
<sequence length="472" mass="51507">MSETLVPTRNVNPALDAYIASLRYESRRVLASPPEDSVDMLPRYERNERNGGVIITRRNNASLDGELTSVVLLNPAAGVVFPGALVIADRTLTEGRPTPIGLRRAPLTLSVNLPGLADSTMVIDSPSASAVQSALNQLMERWEVARAGGAHGQATMHNRVKVAFSSQQVALSLGMNARWAGGSAAAQFDVDSRRESSTTVGFFRQVFYTVSMDTPPHPAAVFAGDVTEEQLRAVTDSQRPPAYVRSVDYGRILIVRMETNTRQTTARLEAAFRHATGTVEGRAKVSAEVEEVLSESSFNAVAIGGAAKPAARFVASELRGLRTFIEEGADFSRQNPGAPISYNVAFLRNNELATMPFTTSFTQVESVRHPNGFVRLRHEGGYVARFTVWWDVPSESGAAQEHVWRSGNCTAGWSHTQDLPGDARNVRIHAEAVTGLAWQPWGEIMNETLDGPTNRTYRVFGTTLDRRFDYAG</sequence>
<keyword evidence="11" id="KW-0843">Virulence</keyword>
<evidence type="ECO:0000256" key="3">
    <source>
        <dbReference type="ARBA" id="ARBA00008503"/>
    </source>
</evidence>
<evidence type="ECO:0000313" key="15">
    <source>
        <dbReference type="EMBL" id="NOK36941.1"/>
    </source>
</evidence>
<dbReference type="GO" id="GO:0090729">
    <property type="term" value="F:toxin activity"/>
    <property type="evidence" value="ECO:0007669"/>
    <property type="project" value="UniProtKB-KW"/>
</dbReference>
<comment type="caution">
    <text evidence="15">The sequence shown here is derived from an EMBL/GenBank/DDBJ whole genome shotgun (WGS) entry which is preliminary data.</text>
</comment>
<evidence type="ECO:0000256" key="7">
    <source>
        <dbReference type="ARBA" id="ARBA00022692"/>
    </source>
</evidence>
<evidence type="ECO:0000256" key="1">
    <source>
        <dbReference type="ARBA" id="ARBA00004301"/>
    </source>
</evidence>
<dbReference type="GO" id="GO:0031640">
    <property type="term" value="P:killing of cells of another organism"/>
    <property type="evidence" value="ECO:0007669"/>
    <property type="project" value="UniProtKB-KW"/>
</dbReference>
<dbReference type="InterPro" id="IPR036359">
    <property type="entry name" value="Thiol_cytolysin_sf"/>
</dbReference>
<proteinExistence type="inferred from homology"/>